<evidence type="ECO:0000256" key="1">
    <source>
        <dbReference type="SAM" id="MobiDB-lite"/>
    </source>
</evidence>
<feature type="region of interest" description="Disordered" evidence="1">
    <location>
        <begin position="1"/>
        <end position="20"/>
    </location>
</feature>
<gene>
    <name evidence="2" type="ORF">F2Q69_00058497</name>
</gene>
<comment type="caution">
    <text evidence="2">The sequence shown here is derived from an EMBL/GenBank/DDBJ whole genome shotgun (WGS) entry which is preliminary data.</text>
</comment>
<protein>
    <submittedName>
        <fullName evidence="2">Uncharacterized protein</fullName>
    </submittedName>
</protein>
<evidence type="ECO:0000313" key="3">
    <source>
        <dbReference type="Proteomes" id="UP000712600"/>
    </source>
</evidence>
<feature type="compositionally biased region" description="Polar residues" evidence="1">
    <location>
        <begin position="1"/>
        <end position="11"/>
    </location>
</feature>
<reference evidence="2" key="1">
    <citation type="submission" date="2019-12" db="EMBL/GenBank/DDBJ databases">
        <title>Genome sequencing and annotation of Brassica cretica.</title>
        <authorList>
            <person name="Studholme D.J."/>
            <person name="Sarris P."/>
        </authorList>
    </citation>
    <scope>NUCLEOTIDE SEQUENCE</scope>
    <source>
        <strain evidence="2">PFS-109/04</strain>
        <tissue evidence="2">Leaf</tissue>
    </source>
</reference>
<dbReference type="AlphaFoldDB" id="A0A8S9RRB1"/>
<organism evidence="2 3">
    <name type="scientific">Brassica cretica</name>
    <name type="common">Mustard</name>
    <dbReference type="NCBI Taxonomy" id="69181"/>
    <lineage>
        <taxon>Eukaryota</taxon>
        <taxon>Viridiplantae</taxon>
        <taxon>Streptophyta</taxon>
        <taxon>Embryophyta</taxon>
        <taxon>Tracheophyta</taxon>
        <taxon>Spermatophyta</taxon>
        <taxon>Magnoliopsida</taxon>
        <taxon>eudicotyledons</taxon>
        <taxon>Gunneridae</taxon>
        <taxon>Pentapetalae</taxon>
        <taxon>rosids</taxon>
        <taxon>malvids</taxon>
        <taxon>Brassicales</taxon>
        <taxon>Brassicaceae</taxon>
        <taxon>Brassiceae</taxon>
        <taxon>Brassica</taxon>
    </lineage>
</organism>
<sequence length="165" mass="18282">MKQEQVQSNPEGRSYEDGTKAGRLIQLAERASLMACSIQLARSASWSVNPVQLEDISGEDSDVDFVVTDFDPNTRSEAPKEARFEDSTEARKGLMQRILQLEIKLLGDRMAAVEKKVESSKKATASNDLQLCTESPPKCGHEPEVSSKTSPKITEKRVTRQSARN</sequence>
<accession>A0A8S9RRB1</accession>
<dbReference type="Proteomes" id="UP000712600">
    <property type="component" value="Unassembled WGS sequence"/>
</dbReference>
<dbReference type="EMBL" id="QGKX02000095">
    <property type="protein sequence ID" value="KAF3575246.1"/>
    <property type="molecule type" value="Genomic_DNA"/>
</dbReference>
<proteinExistence type="predicted"/>
<feature type="compositionally biased region" description="Polar residues" evidence="1">
    <location>
        <begin position="122"/>
        <end position="133"/>
    </location>
</feature>
<feature type="region of interest" description="Disordered" evidence="1">
    <location>
        <begin position="118"/>
        <end position="165"/>
    </location>
</feature>
<name>A0A8S9RRB1_BRACR</name>
<evidence type="ECO:0000313" key="2">
    <source>
        <dbReference type="EMBL" id="KAF3575246.1"/>
    </source>
</evidence>